<feature type="compositionally biased region" description="Low complexity" evidence="1">
    <location>
        <begin position="158"/>
        <end position="184"/>
    </location>
</feature>
<dbReference type="Proteomes" id="UP001240150">
    <property type="component" value="Chromosome"/>
</dbReference>
<gene>
    <name evidence="2" type="ORF">ACTOB_006103</name>
</gene>
<feature type="compositionally biased region" description="Low complexity" evidence="1">
    <location>
        <begin position="70"/>
        <end position="80"/>
    </location>
</feature>
<dbReference type="RefSeq" id="WP_284915305.1">
    <property type="nucleotide sequence ID" value="NZ_CP126980.1"/>
</dbReference>
<feature type="compositionally biased region" description="Basic residues" evidence="1">
    <location>
        <begin position="139"/>
        <end position="154"/>
    </location>
</feature>
<accession>A0ABY8W9C6</accession>
<evidence type="ECO:0000313" key="3">
    <source>
        <dbReference type="Proteomes" id="UP001240150"/>
    </source>
</evidence>
<feature type="region of interest" description="Disordered" evidence="1">
    <location>
        <begin position="29"/>
        <end position="202"/>
    </location>
</feature>
<reference evidence="2 3" key="1">
    <citation type="submission" date="2023-06" db="EMBL/GenBank/DDBJ databases">
        <authorList>
            <person name="Yushchuk O."/>
            <person name="Binda E."/>
            <person name="Ruckert-Reed C."/>
            <person name="Fedorenko V."/>
            <person name="Kalinowski J."/>
            <person name="Marinelli F."/>
        </authorList>
    </citation>
    <scope>NUCLEOTIDE SEQUENCE [LARGE SCALE GENOMIC DNA]</scope>
    <source>
        <strain evidence="2 3">NRRL 3884</strain>
    </source>
</reference>
<dbReference type="EMBL" id="CP126980">
    <property type="protein sequence ID" value="WIM94102.1"/>
    <property type="molecule type" value="Genomic_DNA"/>
</dbReference>
<keyword evidence="3" id="KW-1185">Reference proteome</keyword>
<organism evidence="2 3">
    <name type="scientific">Actinoplanes oblitus</name>
    <dbReference type="NCBI Taxonomy" id="3040509"/>
    <lineage>
        <taxon>Bacteria</taxon>
        <taxon>Bacillati</taxon>
        <taxon>Actinomycetota</taxon>
        <taxon>Actinomycetes</taxon>
        <taxon>Micromonosporales</taxon>
        <taxon>Micromonosporaceae</taxon>
        <taxon>Actinoplanes</taxon>
    </lineage>
</organism>
<proteinExistence type="predicted"/>
<feature type="compositionally biased region" description="Basic and acidic residues" evidence="1">
    <location>
        <begin position="81"/>
        <end position="115"/>
    </location>
</feature>
<sequence>MRRGRRLLLAVVLGTVPLAGCDGSAADRSGALAPVSESLPPGASWQAGASPAAPSRGVLAPEEPARTVLPGDAAPAGTRDPAGDGDRAGNDGRGRARPAPRESRSRPSVLPDRRTLPGPAAGVATPDSDVPSATPKPSAKARKPATRRTRKPKKSQNPAPVTAPATPAEPDPAAAPTTPAAAAARQESGAVPAAACGDVGCR</sequence>
<evidence type="ECO:0000313" key="2">
    <source>
        <dbReference type="EMBL" id="WIM94102.1"/>
    </source>
</evidence>
<name>A0ABY8W9C6_9ACTN</name>
<protein>
    <submittedName>
        <fullName evidence="2">Uncharacterized protein</fullName>
    </submittedName>
</protein>
<evidence type="ECO:0000256" key="1">
    <source>
        <dbReference type="SAM" id="MobiDB-lite"/>
    </source>
</evidence>